<dbReference type="Proteomes" id="UP001595386">
    <property type="component" value="Unassembled WGS sequence"/>
</dbReference>
<sequence>MASTGMAIIRHPFGSDTAIDLMALHGAVARQRDNRQQQREQEGQQSASCALC</sequence>
<keyword evidence="3" id="KW-1185">Reference proteome</keyword>
<evidence type="ECO:0000313" key="3">
    <source>
        <dbReference type="Proteomes" id="UP001595386"/>
    </source>
</evidence>
<proteinExistence type="predicted"/>
<evidence type="ECO:0000313" key="2">
    <source>
        <dbReference type="EMBL" id="MFC2990946.1"/>
    </source>
</evidence>
<dbReference type="EMBL" id="JBHRSQ010000006">
    <property type="protein sequence ID" value="MFC2990946.1"/>
    <property type="molecule type" value="Genomic_DNA"/>
</dbReference>
<organism evidence="2 3">
    <name type="scientific">Halomonas tibetensis</name>
    <dbReference type="NCBI Taxonomy" id="2259590"/>
    <lineage>
        <taxon>Bacteria</taxon>
        <taxon>Pseudomonadati</taxon>
        <taxon>Pseudomonadota</taxon>
        <taxon>Gammaproteobacteria</taxon>
        <taxon>Oceanospirillales</taxon>
        <taxon>Halomonadaceae</taxon>
        <taxon>Halomonas</taxon>
    </lineage>
</organism>
<reference evidence="3" key="1">
    <citation type="journal article" date="2019" name="Int. J. Syst. Evol. Microbiol.">
        <title>The Global Catalogue of Microorganisms (GCM) 10K type strain sequencing project: providing services to taxonomists for standard genome sequencing and annotation.</title>
        <authorList>
            <consortium name="The Broad Institute Genomics Platform"/>
            <consortium name="The Broad Institute Genome Sequencing Center for Infectious Disease"/>
            <person name="Wu L."/>
            <person name="Ma J."/>
        </authorList>
    </citation>
    <scope>NUCLEOTIDE SEQUENCE [LARGE SCALE GENOMIC DNA]</scope>
    <source>
        <strain evidence="3">KCTC 52660</strain>
    </source>
</reference>
<feature type="region of interest" description="Disordered" evidence="1">
    <location>
        <begin position="30"/>
        <end position="52"/>
    </location>
</feature>
<comment type="caution">
    <text evidence="2">The sequence shown here is derived from an EMBL/GenBank/DDBJ whole genome shotgun (WGS) entry which is preliminary data.</text>
</comment>
<evidence type="ECO:0000256" key="1">
    <source>
        <dbReference type="SAM" id="MobiDB-lite"/>
    </source>
</evidence>
<name>A0ABV7B271_9GAMM</name>
<protein>
    <submittedName>
        <fullName evidence="2">Uncharacterized protein</fullName>
    </submittedName>
</protein>
<dbReference type="RefSeq" id="WP_379754247.1">
    <property type="nucleotide sequence ID" value="NZ_JBHRSQ010000006.1"/>
</dbReference>
<feature type="compositionally biased region" description="Basic and acidic residues" evidence="1">
    <location>
        <begin position="30"/>
        <end position="42"/>
    </location>
</feature>
<accession>A0ABV7B271</accession>
<gene>
    <name evidence="2" type="ORF">ACFODV_02745</name>
</gene>